<name>A0A2P2MYK8_RHIMU</name>
<reference evidence="1" key="1">
    <citation type="submission" date="2018-02" db="EMBL/GenBank/DDBJ databases">
        <title>Rhizophora mucronata_Transcriptome.</title>
        <authorList>
            <person name="Meera S.P."/>
            <person name="Sreeshan A."/>
            <person name="Augustine A."/>
        </authorList>
    </citation>
    <scope>NUCLEOTIDE SEQUENCE</scope>
    <source>
        <tissue evidence="1">Leaf</tissue>
    </source>
</reference>
<evidence type="ECO:0000313" key="1">
    <source>
        <dbReference type="EMBL" id="MBX35303.1"/>
    </source>
</evidence>
<accession>A0A2P2MYK8</accession>
<organism evidence="1">
    <name type="scientific">Rhizophora mucronata</name>
    <name type="common">Asiatic mangrove</name>
    <dbReference type="NCBI Taxonomy" id="61149"/>
    <lineage>
        <taxon>Eukaryota</taxon>
        <taxon>Viridiplantae</taxon>
        <taxon>Streptophyta</taxon>
        <taxon>Embryophyta</taxon>
        <taxon>Tracheophyta</taxon>
        <taxon>Spermatophyta</taxon>
        <taxon>Magnoliopsida</taxon>
        <taxon>eudicotyledons</taxon>
        <taxon>Gunneridae</taxon>
        <taxon>Pentapetalae</taxon>
        <taxon>rosids</taxon>
        <taxon>fabids</taxon>
        <taxon>Malpighiales</taxon>
        <taxon>Rhizophoraceae</taxon>
        <taxon>Rhizophora</taxon>
    </lineage>
</organism>
<dbReference type="EMBL" id="GGEC01054819">
    <property type="protein sequence ID" value="MBX35303.1"/>
    <property type="molecule type" value="Transcribed_RNA"/>
</dbReference>
<dbReference type="AlphaFoldDB" id="A0A2P2MYK8"/>
<protein>
    <submittedName>
        <fullName evidence="1">Uncharacterized protein</fullName>
    </submittedName>
</protein>
<proteinExistence type="predicted"/>
<sequence length="67" mass="7504">MISFLVARAFGHRVSNCTTGSRLLQLCLLVPPPPSSSSLSQPSHRFVSNKWFRALIFSGIFFGRLCY</sequence>